<dbReference type="EMBL" id="OU963871">
    <property type="protein sequence ID" value="CAH0382804.1"/>
    <property type="molecule type" value="Genomic_DNA"/>
</dbReference>
<proteinExistence type="predicted"/>
<accession>A0A9P0EZ15</accession>
<dbReference type="InterPro" id="IPR000922">
    <property type="entry name" value="Lectin_gal-bd_dom"/>
</dbReference>
<reference evidence="3" key="1">
    <citation type="submission" date="2021-12" db="EMBL/GenBank/DDBJ databases">
        <authorList>
            <person name="King R."/>
        </authorList>
    </citation>
    <scope>NUCLEOTIDE SEQUENCE</scope>
</reference>
<dbReference type="PROSITE" id="PS50228">
    <property type="entry name" value="SUEL_LECTIN"/>
    <property type="match status" value="1"/>
</dbReference>
<keyword evidence="4" id="KW-1185">Reference proteome</keyword>
<evidence type="ECO:0000256" key="1">
    <source>
        <dbReference type="SAM" id="MobiDB-lite"/>
    </source>
</evidence>
<gene>
    <name evidence="3" type="ORF">BEMITA_LOCUS2303</name>
</gene>
<feature type="region of interest" description="Disordered" evidence="1">
    <location>
        <begin position="133"/>
        <end position="162"/>
    </location>
</feature>
<evidence type="ECO:0000313" key="3">
    <source>
        <dbReference type="EMBL" id="CAH0382804.1"/>
    </source>
</evidence>
<feature type="compositionally biased region" description="Pro residues" evidence="1">
    <location>
        <begin position="36"/>
        <end position="50"/>
    </location>
</feature>
<feature type="region of interest" description="Disordered" evidence="1">
    <location>
        <begin position="201"/>
        <end position="231"/>
    </location>
</feature>
<protein>
    <recommendedName>
        <fullName evidence="2">SUEL-type lectin domain-containing protein</fullName>
    </recommendedName>
</protein>
<dbReference type="GO" id="GO:0030246">
    <property type="term" value="F:carbohydrate binding"/>
    <property type="evidence" value="ECO:0007669"/>
    <property type="project" value="InterPro"/>
</dbReference>
<dbReference type="AlphaFoldDB" id="A0A9P0EZ15"/>
<feature type="region of interest" description="Disordered" evidence="1">
    <location>
        <begin position="269"/>
        <end position="310"/>
    </location>
</feature>
<name>A0A9P0EZ15_BEMTA</name>
<dbReference type="Pfam" id="PF02140">
    <property type="entry name" value="SUEL_Lectin"/>
    <property type="match status" value="1"/>
</dbReference>
<dbReference type="Proteomes" id="UP001152759">
    <property type="component" value="Chromosome 10"/>
</dbReference>
<dbReference type="InterPro" id="IPR043159">
    <property type="entry name" value="Lectin_gal-bd_sf"/>
</dbReference>
<dbReference type="Gene3D" id="2.60.120.740">
    <property type="match status" value="1"/>
</dbReference>
<evidence type="ECO:0000313" key="4">
    <source>
        <dbReference type="Proteomes" id="UP001152759"/>
    </source>
</evidence>
<sequence length="440" mass="48580">MDRRQIGAKPGKIKRGCIRTEEPLFLSGGDREPRKAPPPLASPAGPPSSPTPPFRFFVWRYIKHSPNPHSKPPLIFIATTPSPPTPANSIIPYSSPRISGSTPMNKLFRGAYLSLSEESSGFFSLRRFPTQPPTPTPLHFRSGPVGSGNGSTGSNERVHPRGGVSYEAAGADKLKMSMLDEANAPSGFQVTSRPEVAVDSSKLKRYFNPPLKADSTESHRKDQREQRSDKTLCRNDVNTIRIKSLAAPNTVRSQEGYAVRRWRSWRACGEPSSSKSVNAGAKRRLERESSVRSPHQSAKRMGGRSPPNAGACENRRSCSFNVSQEIFDSDPCPDTSKYLEAHYNCLGAHHHSSPARHFRIAFAISPDFFLSDLNACPMEDVLRIGNAVFENHPSTWIFDLFTESRIQYVGPRPRVNAAKMLLSGGNRQPGGGFFEDNPRN</sequence>
<feature type="domain" description="SUEL-type lectin" evidence="2">
    <location>
        <begin position="312"/>
        <end position="346"/>
    </location>
</feature>
<feature type="region of interest" description="Disordered" evidence="1">
    <location>
        <begin position="1"/>
        <end position="50"/>
    </location>
</feature>
<evidence type="ECO:0000259" key="2">
    <source>
        <dbReference type="PROSITE" id="PS50228"/>
    </source>
</evidence>
<feature type="compositionally biased region" description="Basic and acidic residues" evidence="1">
    <location>
        <begin position="214"/>
        <end position="231"/>
    </location>
</feature>
<organism evidence="3 4">
    <name type="scientific">Bemisia tabaci</name>
    <name type="common">Sweetpotato whitefly</name>
    <name type="synonym">Aleurodes tabaci</name>
    <dbReference type="NCBI Taxonomy" id="7038"/>
    <lineage>
        <taxon>Eukaryota</taxon>
        <taxon>Metazoa</taxon>
        <taxon>Ecdysozoa</taxon>
        <taxon>Arthropoda</taxon>
        <taxon>Hexapoda</taxon>
        <taxon>Insecta</taxon>
        <taxon>Pterygota</taxon>
        <taxon>Neoptera</taxon>
        <taxon>Paraneoptera</taxon>
        <taxon>Hemiptera</taxon>
        <taxon>Sternorrhyncha</taxon>
        <taxon>Aleyrodoidea</taxon>
        <taxon>Aleyrodidae</taxon>
        <taxon>Aleyrodinae</taxon>
        <taxon>Bemisia</taxon>
    </lineage>
</organism>